<protein>
    <recommendedName>
        <fullName evidence="6">Importin N-terminal domain-containing protein</fullName>
    </recommendedName>
</protein>
<name>A0A8H6LAB9_9LECA</name>
<dbReference type="PANTHER" id="PTHR12363:SF33">
    <property type="entry name" value="IMPORTIN-13"/>
    <property type="match status" value="1"/>
</dbReference>
<dbReference type="InterPro" id="IPR051345">
    <property type="entry name" value="Importin_beta-like_NTR"/>
</dbReference>
<organism evidence="7 8">
    <name type="scientific">Letharia columbiana</name>
    <dbReference type="NCBI Taxonomy" id="112416"/>
    <lineage>
        <taxon>Eukaryota</taxon>
        <taxon>Fungi</taxon>
        <taxon>Dikarya</taxon>
        <taxon>Ascomycota</taxon>
        <taxon>Pezizomycotina</taxon>
        <taxon>Lecanoromycetes</taxon>
        <taxon>OSLEUM clade</taxon>
        <taxon>Lecanoromycetidae</taxon>
        <taxon>Lecanorales</taxon>
        <taxon>Lecanorineae</taxon>
        <taxon>Parmeliaceae</taxon>
        <taxon>Letharia</taxon>
    </lineage>
</organism>
<comment type="subcellular location">
    <subcellularLocation>
        <location evidence="1">Nucleus</location>
    </subcellularLocation>
</comment>
<dbReference type="Pfam" id="PF03810">
    <property type="entry name" value="IBN_N"/>
    <property type="match status" value="1"/>
</dbReference>
<dbReference type="Pfam" id="PF18806">
    <property type="entry name" value="Importin_rep_3"/>
    <property type="match status" value="1"/>
</dbReference>
<sequence length="996" mass="109675">MTLNGERGAQSIEPHTFADAEKLVQKLYQPGSPQEISRIQNALQKLQRSQQGWQFADALLQSQDEKVRFFGALTFTIKINQDWQGNSLSDADATLLLDRLIEWLIRLVNAGESQLVIRKLCSSLIAYYLRPAGRWKQCIRHLVLSFNEGHVIPSDTLSQGPETGPVAAKLSLPCLMATLWFAGGLVEEVGKTNATSIQTHKYHERVSSNIGDAVAILNCSMTITPGQDVKITEESVKCFQSWVMYAHRAWIDKALELAPLRSLTPLAIQALHHENSYDVTVELFTDVLTNFSAFLTAGDLESLSTLLASTRARQIVSGLKGGDYDPEALSFARFLLAYGDATVQDLAKKSEDPLLSQIVHQLLELLRCEGYAGAEDEICAQALEFWMTYTEFLIDSLFAAGEEKPAWMDSARQRVVEVIEASWVKIRIPPHEVAASWDSDARAGFKAFRADVQDLLQSSYTLLGVDVFENLARLALQSLEDRAWLHLEATLFCLNALSGSTSDEDSVDTMLSRLFGSSLFADMSSTVEPIPAKTRQTAVNMITKYTAFFERHFEYLPAMLNFLFESLKAPALASVAANAILSSCSSCRQVLIPELGAFLHQYEVLLTWATAEVYTKEKVIGGIAAIVQAIPRDEDKYGSLSTLVEFVERDVNDCIKFMEASQAEEFQASGVCALKCLASMGKALRAPDNAVIDLDGDAPQSVYWAKGPGASLQAKVVQIMETVTGLMRWNSDVVEASCQILRSGYKESAPGLFVFPPKVTVDLVLASKLDTARLDYVLDTACAMLSRQVHEPESTVKSAASAFLEYLLGVIHLMGGEPSSDPEVASSGIDLADKMVPHYLDCMMNTQNIQGLFDFTLKALTAAEIMPKRAAAHFWATFVQNFEVSGEVAMFAAAVTQQYGPQLCHLLVRNIGGEAARSELDVLAEPLKKLIFAQPQAKMWLSNALSSEDFPSQKVGSTEKRIWLQKIINLRGARATNSAVKDFWIACRGAEFAYAS</sequence>
<evidence type="ECO:0000256" key="3">
    <source>
        <dbReference type="ARBA" id="ARBA00022448"/>
    </source>
</evidence>
<dbReference type="Pfam" id="PF24140">
    <property type="entry name" value="TPR_TNPO3_IPO13_3rd"/>
    <property type="match status" value="1"/>
</dbReference>
<gene>
    <name evidence="7" type="ORF">HO173_000402</name>
</gene>
<feature type="domain" description="Importin N-terminal" evidence="6">
    <location>
        <begin position="39"/>
        <end position="106"/>
    </location>
</feature>
<evidence type="ECO:0000313" key="7">
    <source>
        <dbReference type="EMBL" id="KAF6241691.1"/>
    </source>
</evidence>
<dbReference type="InterPro" id="IPR040520">
    <property type="entry name" value="Importin_rep_3"/>
</dbReference>
<evidence type="ECO:0000256" key="5">
    <source>
        <dbReference type="ARBA" id="ARBA00023242"/>
    </source>
</evidence>
<evidence type="ECO:0000256" key="2">
    <source>
        <dbReference type="ARBA" id="ARBA00007991"/>
    </source>
</evidence>
<dbReference type="InterPro" id="IPR011989">
    <property type="entry name" value="ARM-like"/>
</dbReference>
<proteinExistence type="inferred from homology"/>
<keyword evidence="3" id="KW-0813">Transport</keyword>
<evidence type="ECO:0000256" key="1">
    <source>
        <dbReference type="ARBA" id="ARBA00004123"/>
    </source>
</evidence>
<dbReference type="GeneID" id="59282082"/>
<accession>A0A8H6LAB9</accession>
<dbReference type="Proteomes" id="UP000578531">
    <property type="component" value="Unassembled WGS sequence"/>
</dbReference>
<dbReference type="GO" id="GO:0005634">
    <property type="term" value="C:nucleus"/>
    <property type="evidence" value="ECO:0007669"/>
    <property type="project" value="UniProtKB-SubCell"/>
</dbReference>
<evidence type="ECO:0000256" key="4">
    <source>
        <dbReference type="ARBA" id="ARBA00022927"/>
    </source>
</evidence>
<dbReference type="PANTHER" id="PTHR12363">
    <property type="entry name" value="TRANSPORTIN 3 AND IMPORTIN 13"/>
    <property type="match status" value="1"/>
</dbReference>
<evidence type="ECO:0000313" key="8">
    <source>
        <dbReference type="Proteomes" id="UP000578531"/>
    </source>
</evidence>
<evidence type="ECO:0000259" key="6">
    <source>
        <dbReference type="SMART" id="SM00913"/>
    </source>
</evidence>
<dbReference type="InterPro" id="IPR057942">
    <property type="entry name" value="TPR_TNPO3_IPO13_3rd"/>
</dbReference>
<keyword evidence="4" id="KW-0653">Protein transport</keyword>
<dbReference type="Gene3D" id="1.25.10.10">
    <property type="entry name" value="Leucine-rich Repeat Variant"/>
    <property type="match status" value="1"/>
</dbReference>
<dbReference type="InterPro" id="IPR016024">
    <property type="entry name" value="ARM-type_fold"/>
</dbReference>
<dbReference type="GO" id="GO:0006606">
    <property type="term" value="P:protein import into nucleus"/>
    <property type="evidence" value="ECO:0007669"/>
    <property type="project" value="TreeGrafter"/>
</dbReference>
<dbReference type="RefSeq" id="XP_037170931.1">
    <property type="nucleotide sequence ID" value="XM_037302352.1"/>
</dbReference>
<dbReference type="SMART" id="SM00913">
    <property type="entry name" value="IBN_N"/>
    <property type="match status" value="1"/>
</dbReference>
<dbReference type="InterPro" id="IPR001494">
    <property type="entry name" value="Importin-beta_N"/>
</dbReference>
<dbReference type="SUPFAM" id="SSF48371">
    <property type="entry name" value="ARM repeat"/>
    <property type="match status" value="1"/>
</dbReference>
<dbReference type="GO" id="GO:0005737">
    <property type="term" value="C:cytoplasm"/>
    <property type="evidence" value="ECO:0007669"/>
    <property type="project" value="TreeGrafter"/>
</dbReference>
<dbReference type="EMBL" id="JACCJC010000001">
    <property type="protein sequence ID" value="KAF6241691.1"/>
    <property type="molecule type" value="Genomic_DNA"/>
</dbReference>
<keyword evidence="5" id="KW-0539">Nucleus</keyword>
<dbReference type="GO" id="GO:0031267">
    <property type="term" value="F:small GTPase binding"/>
    <property type="evidence" value="ECO:0007669"/>
    <property type="project" value="InterPro"/>
</dbReference>
<dbReference type="AlphaFoldDB" id="A0A8H6LAB9"/>
<comment type="caution">
    <text evidence="7">The sequence shown here is derived from an EMBL/GenBank/DDBJ whole genome shotgun (WGS) entry which is preliminary data.</text>
</comment>
<comment type="similarity">
    <text evidence="2">Belongs to the importin beta family.</text>
</comment>
<dbReference type="OrthoDB" id="2016913at2759"/>
<keyword evidence="8" id="KW-1185">Reference proteome</keyword>
<reference evidence="7 8" key="1">
    <citation type="journal article" date="2020" name="Genomics">
        <title>Complete, high-quality genomes from long-read metagenomic sequencing of two wolf lichen thalli reveals enigmatic genome architecture.</title>
        <authorList>
            <person name="McKenzie S.K."/>
            <person name="Walston R.F."/>
            <person name="Allen J.L."/>
        </authorList>
    </citation>
    <scope>NUCLEOTIDE SEQUENCE [LARGE SCALE GENOMIC DNA]</scope>
    <source>
        <strain evidence="7">WasteWater2</strain>
    </source>
</reference>